<dbReference type="EMBL" id="JAHUTI010079189">
    <property type="protein sequence ID" value="MED6257441.1"/>
    <property type="molecule type" value="Genomic_DNA"/>
</dbReference>
<keyword evidence="3" id="KW-1133">Transmembrane helix</keyword>
<dbReference type="PANTHER" id="PTHR11481">
    <property type="entry name" value="IMMUNOGLOBULIN FC RECEPTOR"/>
    <property type="match status" value="1"/>
</dbReference>
<dbReference type="SUPFAM" id="SSF48726">
    <property type="entry name" value="Immunoglobulin"/>
    <property type="match status" value="2"/>
</dbReference>
<dbReference type="Gene3D" id="2.60.40.10">
    <property type="entry name" value="Immunoglobulins"/>
    <property type="match status" value="6"/>
</dbReference>
<name>A0ABU7C3Y2_9TELE</name>
<dbReference type="SMART" id="SM00409">
    <property type="entry name" value="IG"/>
    <property type="match status" value="4"/>
</dbReference>
<proteinExistence type="predicted"/>
<feature type="domain" description="Ig-like" evidence="5">
    <location>
        <begin position="610"/>
        <end position="663"/>
    </location>
</feature>
<dbReference type="PROSITE" id="PS50835">
    <property type="entry name" value="IG_LIKE"/>
    <property type="match status" value="4"/>
</dbReference>
<feature type="transmembrane region" description="Helical" evidence="3">
    <location>
        <begin position="688"/>
        <end position="709"/>
    </location>
</feature>
<dbReference type="Pfam" id="PF13927">
    <property type="entry name" value="Ig_3"/>
    <property type="match status" value="1"/>
</dbReference>
<dbReference type="InterPro" id="IPR013783">
    <property type="entry name" value="Ig-like_fold"/>
</dbReference>
<evidence type="ECO:0000259" key="5">
    <source>
        <dbReference type="PROSITE" id="PS50835"/>
    </source>
</evidence>
<dbReference type="InterPro" id="IPR050488">
    <property type="entry name" value="Ig_Fc_receptor"/>
</dbReference>
<dbReference type="Proteomes" id="UP001345963">
    <property type="component" value="Unassembled WGS sequence"/>
</dbReference>
<sequence length="747" mass="83264">MGHTLLCVLPLPFLSLLLCCGDIQAWLPLLTVSPSWLSPGASVNLSCRVKAPSPGWVFYWYEAVPDLLSKNYKYKLLPDSINGTVEDFYIIYGQRHTAGYACRAGRGNPEYLTDYSEPKFVWSADSHPEASLTVSPDREKFFTLDFVQMNCQGNRAGWRVRKFEITGYSTYLTDCSSWGTMTGSSCTVNRSWSSNAVYWCESGSGDFSNAVNVTLHKPESVLTVSPSWLSPGASVTLRCKVGPPSAEWRFYWFKAVPDSSHRKYKYEVLPDSISGTVQDSYIIHGQTHTAGYACRATRRNPEYSTDYSEPKFAWSRDSHPAASLIISPHKEKHFNIDNVNLNCQGNSAKWRVRFQLPGNKTDLSYCSNWGTMTGSSCTIKSHRSHRAVYWCESETGQFSNAVNITIQTPQSVLTVSPSWLSPGASVTLSCEVKHPSAGWRFYWYKTVPDPSNSFYRYDLLPDSINVTVEDSYIIEGQRHTAAYSCRAGRGNPEYLTDHSEPKFVWSADSHPAASLTVSPDRKQHFTSESVTLNCGGNSAEWRVRRFTDVWSDLSYCSDWGKMTASSCTINSDWYRKAVYWCESGSGDFSNAVNITVHNGDLLLVSPINPVTERASVSLSCRLRGQNTLSNVIFYHNDKMVQNDSREELNISTVSQSDEGFYKCEHSGRVSPQSWMAVQAASRPGSSSLPLSLVFGPVSGVVLVILLLLLCRYRQSRGRQDGPETVTIYSHVKTGAAGTVSSNIQCLP</sequence>
<dbReference type="InterPro" id="IPR007110">
    <property type="entry name" value="Ig-like_dom"/>
</dbReference>
<feature type="domain" description="Ig-like" evidence="5">
    <location>
        <begin position="409"/>
        <end position="496"/>
    </location>
</feature>
<evidence type="ECO:0000256" key="4">
    <source>
        <dbReference type="SAM" id="SignalP"/>
    </source>
</evidence>
<keyword evidence="7" id="KW-1185">Reference proteome</keyword>
<dbReference type="PANTHER" id="PTHR11481:SF64">
    <property type="entry name" value="FC RECEPTOR-LIKE PROTEIN 4"/>
    <property type="match status" value="1"/>
</dbReference>
<keyword evidence="2" id="KW-1015">Disulfide bond</keyword>
<feature type="chain" id="PRO_5045884018" description="Ig-like domain-containing protein" evidence="4">
    <location>
        <begin position="26"/>
        <end position="747"/>
    </location>
</feature>
<gene>
    <name evidence="6" type="ORF">ATANTOWER_023147</name>
</gene>
<feature type="domain" description="Ig-like" evidence="5">
    <location>
        <begin position="218"/>
        <end position="304"/>
    </location>
</feature>
<comment type="caution">
    <text evidence="6">The sequence shown here is derived from an EMBL/GenBank/DDBJ whole genome shotgun (WGS) entry which is preliminary data.</text>
</comment>
<keyword evidence="3" id="KW-0472">Membrane</keyword>
<evidence type="ECO:0000313" key="6">
    <source>
        <dbReference type="EMBL" id="MED6257441.1"/>
    </source>
</evidence>
<feature type="signal peptide" evidence="4">
    <location>
        <begin position="1"/>
        <end position="25"/>
    </location>
</feature>
<dbReference type="InterPro" id="IPR036179">
    <property type="entry name" value="Ig-like_dom_sf"/>
</dbReference>
<reference evidence="6 7" key="1">
    <citation type="submission" date="2021-07" db="EMBL/GenBank/DDBJ databases">
        <authorList>
            <person name="Palmer J.M."/>
        </authorList>
    </citation>
    <scope>NUCLEOTIDE SEQUENCE [LARGE SCALE GENOMIC DNA]</scope>
    <source>
        <strain evidence="6 7">AT_MEX2019</strain>
        <tissue evidence="6">Muscle</tissue>
    </source>
</reference>
<evidence type="ECO:0000256" key="1">
    <source>
        <dbReference type="ARBA" id="ARBA00022729"/>
    </source>
</evidence>
<evidence type="ECO:0000313" key="7">
    <source>
        <dbReference type="Proteomes" id="UP001345963"/>
    </source>
</evidence>
<feature type="domain" description="Ig-like" evidence="5">
    <location>
        <begin position="28"/>
        <end position="113"/>
    </location>
</feature>
<protein>
    <recommendedName>
        <fullName evidence="5">Ig-like domain-containing protein</fullName>
    </recommendedName>
</protein>
<dbReference type="InterPro" id="IPR003599">
    <property type="entry name" value="Ig_sub"/>
</dbReference>
<accession>A0ABU7C3Y2</accession>
<keyword evidence="1 4" id="KW-0732">Signal</keyword>
<organism evidence="6 7">
    <name type="scientific">Ataeniobius toweri</name>
    <dbReference type="NCBI Taxonomy" id="208326"/>
    <lineage>
        <taxon>Eukaryota</taxon>
        <taxon>Metazoa</taxon>
        <taxon>Chordata</taxon>
        <taxon>Craniata</taxon>
        <taxon>Vertebrata</taxon>
        <taxon>Euteleostomi</taxon>
        <taxon>Actinopterygii</taxon>
        <taxon>Neopterygii</taxon>
        <taxon>Teleostei</taxon>
        <taxon>Neoteleostei</taxon>
        <taxon>Acanthomorphata</taxon>
        <taxon>Ovalentaria</taxon>
        <taxon>Atherinomorphae</taxon>
        <taxon>Cyprinodontiformes</taxon>
        <taxon>Goodeidae</taxon>
        <taxon>Ataeniobius</taxon>
    </lineage>
</organism>
<evidence type="ECO:0000256" key="3">
    <source>
        <dbReference type="SAM" id="Phobius"/>
    </source>
</evidence>
<evidence type="ECO:0000256" key="2">
    <source>
        <dbReference type="ARBA" id="ARBA00023157"/>
    </source>
</evidence>
<keyword evidence="3" id="KW-0812">Transmembrane</keyword>